<dbReference type="AlphaFoldDB" id="A0A931NHX0"/>
<name>A0A931NHX0_9BURK</name>
<proteinExistence type="predicted"/>
<gene>
    <name evidence="1" type="ORF">I7X39_11390</name>
</gene>
<evidence type="ECO:0000313" key="1">
    <source>
        <dbReference type="EMBL" id="MBH9577504.1"/>
    </source>
</evidence>
<keyword evidence="2" id="KW-1185">Reference proteome</keyword>
<dbReference type="PROSITE" id="PS51257">
    <property type="entry name" value="PROKAR_LIPOPROTEIN"/>
    <property type="match status" value="1"/>
</dbReference>
<dbReference type="EMBL" id="JAEDAK010000007">
    <property type="protein sequence ID" value="MBH9577504.1"/>
    <property type="molecule type" value="Genomic_DNA"/>
</dbReference>
<evidence type="ECO:0000313" key="2">
    <source>
        <dbReference type="Proteomes" id="UP000613266"/>
    </source>
</evidence>
<reference evidence="1" key="1">
    <citation type="submission" date="2020-12" db="EMBL/GenBank/DDBJ databases">
        <title>The genome sequence of Inhella sp. 1Y17.</title>
        <authorList>
            <person name="Liu Y."/>
        </authorList>
    </citation>
    <scope>NUCLEOTIDE SEQUENCE</scope>
    <source>
        <strain evidence="1">1Y17</strain>
    </source>
</reference>
<dbReference type="RefSeq" id="WP_198111282.1">
    <property type="nucleotide sequence ID" value="NZ_JAEDAK010000007.1"/>
</dbReference>
<dbReference type="Proteomes" id="UP000613266">
    <property type="component" value="Unassembled WGS sequence"/>
</dbReference>
<sequence>MLRRTLVCLPAAAALLAGCSSQRLQQGEAFAAYLSFLFRGLPALKALSAWDQPPYFEAVEAGTGRTTTGKYTERLVVSSQTSVEFRREWKDADAARQVFPDMHPSAAKSLMQRSEAARSLYLPTSRLPPKLIVDLVSPQLIQDALGPGADLNERWNRFYERYPESRGIAHFSAAGISVDGQQAVFTYELGCGPTCGCGYAVLMRRVKGAWWVEDHRMMWIS</sequence>
<protein>
    <recommendedName>
        <fullName evidence="3">Lipoprotein</fullName>
    </recommendedName>
</protein>
<organism evidence="1 2">
    <name type="scientific">Inhella proteolytica</name>
    <dbReference type="NCBI Taxonomy" id="2795029"/>
    <lineage>
        <taxon>Bacteria</taxon>
        <taxon>Pseudomonadati</taxon>
        <taxon>Pseudomonadota</taxon>
        <taxon>Betaproteobacteria</taxon>
        <taxon>Burkholderiales</taxon>
        <taxon>Sphaerotilaceae</taxon>
        <taxon>Inhella</taxon>
    </lineage>
</organism>
<accession>A0A931NHX0</accession>
<evidence type="ECO:0008006" key="3">
    <source>
        <dbReference type="Google" id="ProtNLM"/>
    </source>
</evidence>
<comment type="caution">
    <text evidence="1">The sequence shown here is derived from an EMBL/GenBank/DDBJ whole genome shotgun (WGS) entry which is preliminary data.</text>
</comment>